<name>A0ABC8Y751_9POAL</name>
<dbReference type="Proteomes" id="UP001497457">
    <property type="component" value="Chromosome 16b"/>
</dbReference>
<dbReference type="PANTHER" id="PTHR34710">
    <property type="entry name" value="OS03G0834100 PROTEIN"/>
    <property type="match status" value="1"/>
</dbReference>
<dbReference type="Pfam" id="PF12274">
    <property type="entry name" value="DUF3615"/>
    <property type="match status" value="1"/>
</dbReference>
<dbReference type="PANTHER" id="PTHR34710:SF15">
    <property type="entry name" value="OS03G0834100 PROTEIN"/>
    <property type="match status" value="1"/>
</dbReference>
<feature type="domain" description="DUF3615" evidence="2">
    <location>
        <begin position="79"/>
        <end position="171"/>
    </location>
</feature>
<protein>
    <recommendedName>
        <fullName evidence="2">DUF3615 domain-containing protein</fullName>
    </recommendedName>
</protein>
<dbReference type="EMBL" id="OZ075126">
    <property type="protein sequence ID" value="CAL4937644.1"/>
    <property type="molecule type" value="Genomic_DNA"/>
</dbReference>
<gene>
    <name evidence="3" type="ORF">URODEC1_LOCUS30691</name>
</gene>
<dbReference type="AlphaFoldDB" id="A0ABC8Y751"/>
<evidence type="ECO:0000313" key="3">
    <source>
        <dbReference type="EMBL" id="CAL4937644.1"/>
    </source>
</evidence>
<organism evidence="3 4">
    <name type="scientific">Urochloa decumbens</name>
    <dbReference type="NCBI Taxonomy" id="240449"/>
    <lineage>
        <taxon>Eukaryota</taxon>
        <taxon>Viridiplantae</taxon>
        <taxon>Streptophyta</taxon>
        <taxon>Embryophyta</taxon>
        <taxon>Tracheophyta</taxon>
        <taxon>Spermatophyta</taxon>
        <taxon>Magnoliopsida</taxon>
        <taxon>Liliopsida</taxon>
        <taxon>Poales</taxon>
        <taxon>Poaceae</taxon>
        <taxon>PACMAD clade</taxon>
        <taxon>Panicoideae</taxon>
        <taxon>Panicodae</taxon>
        <taxon>Paniceae</taxon>
        <taxon>Melinidinae</taxon>
        <taxon>Urochloa</taxon>
    </lineage>
</organism>
<accession>A0ABC8Y751</accession>
<keyword evidence="4" id="KW-1185">Reference proteome</keyword>
<sequence length="182" mass="20141">MADPGYTANYGAGAPPTQGKPAAPKPTTHRSYYDYMTKAFLGHHLNGQQPGAGGELPRTLDPERYYDDSDSNQSATCARLAVEFYNRQQGNSPITLERAKDSHMFFSEGTAYFHVNFKAAFHGCRGPCYTFFAEVEGPGGVPESATMVVQFFTEEERKTRDNCLYCTGLRHPEHGGFVGHRT</sequence>
<reference evidence="3" key="1">
    <citation type="submission" date="2024-10" db="EMBL/GenBank/DDBJ databases">
        <authorList>
            <person name="Ryan C."/>
        </authorList>
    </citation>
    <scope>NUCLEOTIDE SEQUENCE [LARGE SCALE GENOMIC DNA]</scope>
</reference>
<evidence type="ECO:0000259" key="2">
    <source>
        <dbReference type="Pfam" id="PF12274"/>
    </source>
</evidence>
<feature type="region of interest" description="Disordered" evidence="1">
    <location>
        <begin position="1"/>
        <end position="28"/>
    </location>
</feature>
<dbReference type="InterPro" id="IPR022059">
    <property type="entry name" value="DUF3615"/>
</dbReference>
<evidence type="ECO:0000256" key="1">
    <source>
        <dbReference type="SAM" id="MobiDB-lite"/>
    </source>
</evidence>
<proteinExistence type="predicted"/>
<evidence type="ECO:0000313" key="4">
    <source>
        <dbReference type="Proteomes" id="UP001497457"/>
    </source>
</evidence>